<evidence type="ECO:0000313" key="1">
    <source>
        <dbReference type="EMBL" id="SEA47796.1"/>
    </source>
</evidence>
<gene>
    <name evidence="1" type="ORF">SAMN05660420_02221</name>
</gene>
<dbReference type="STRING" id="37625.SAMN05660420_02221"/>
<dbReference type="InterPro" id="IPR032720">
    <property type="entry name" value="Cys_rich_CWC"/>
</dbReference>
<protein>
    <submittedName>
        <fullName evidence="1">Cysteine-rich CWC</fullName>
    </submittedName>
</protein>
<accession>A0A1H4BI64</accession>
<name>A0A1H4BI64_9BACT</name>
<dbReference type="OrthoDB" id="8912324at2"/>
<organism evidence="1 2">
    <name type="scientific">Desulfuromusa kysingii</name>
    <dbReference type="NCBI Taxonomy" id="37625"/>
    <lineage>
        <taxon>Bacteria</taxon>
        <taxon>Pseudomonadati</taxon>
        <taxon>Thermodesulfobacteriota</taxon>
        <taxon>Desulfuromonadia</taxon>
        <taxon>Desulfuromonadales</taxon>
        <taxon>Geopsychrobacteraceae</taxon>
        <taxon>Desulfuromusa</taxon>
    </lineage>
</organism>
<dbReference type="AlphaFoldDB" id="A0A1H4BI64"/>
<evidence type="ECO:0000313" key="2">
    <source>
        <dbReference type="Proteomes" id="UP000199409"/>
    </source>
</evidence>
<proteinExistence type="predicted"/>
<sequence length="75" mass="8710">MKEKRCPFCLHENYCMVETSEMCWCHDVVVPDELIELLPQTKLSQSCICQKCIDLFHKDPSTFKAKYGHKSLKSG</sequence>
<keyword evidence="2" id="KW-1185">Reference proteome</keyword>
<dbReference type="Pfam" id="PF14375">
    <property type="entry name" value="Cys_rich_CWC"/>
    <property type="match status" value="1"/>
</dbReference>
<dbReference type="Proteomes" id="UP000199409">
    <property type="component" value="Unassembled WGS sequence"/>
</dbReference>
<dbReference type="EMBL" id="FNQN01000006">
    <property type="protein sequence ID" value="SEA47796.1"/>
    <property type="molecule type" value="Genomic_DNA"/>
</dbReference>
<reference evidence="1 2" key="1">
    <citation type="submission" date="2016-10" db="EMBL/GenBank/DDBJ databases">
        <authorList>
            <person name="de Groot N.N."/>
        </authorList>
    </citation>
    <scope>NUCLEOTIDE SEQUENCE [LARGE SCALE GENOMIC DNA]</scope>
    <source>
        <strain evidence="1 2">DSM 7343</strain>
    </source>
</reference>
<dbReference type="RefSeq" id="WP_092348263.1">
    <property type="nucleotide sequence ID" value="NZ_FNQN01000006.1"/>
</dbReference>